<reference evidence="3 4" key="1">
    <citation type="submission" date="2019-07" db="EMBL/GenBank/DDBJ databases">
        <title>Cryptosporangium phraense sp. nov., isolated from plant litter.</title>
        <authorList>
            <person name="Suriyachadkun C."/>
        </authorList>
    </citation>
    <scope>NUCLEOTIDE SEQUENCE [LARGE SCALE GENOMIC DNA]</scope>
    <source>
        <strain evidence="3 4">A-T 5661</strain>
    </source>
</reference>
<dbReference type="AlphaFoldDB" id="A0A545AGT3"/>
<sequence>MDTGLLAAGVLLFLALGVWQLVSNVRRLVTWPATTGVVVDNVRTPLGDGSTRAPVVEYRTPDGRLQYGTDRFSTAWTRYRPGRVVPVRYDVRRPQRLVIGYQVTVLWVVFVVWMVGGLWFVTVL</sequence>
<evidence type="ECO:0000313" key="4">
    <source>
        <dbReference type="Proteomes" id="UP000317982"/>
    </source>
</evidence>
<dbReference type="InParanoid" id="A0A545AGT3"/>
<keyword evidence="4" id="KW-1185">Reference proteome</keyword>
<comment type="caution">
    <text evidence="3">The sequence shown here is derived from an EMBL/GenBank/DDBJ whole genome shotgun (WGS) entry which is preliminary data.</text>
</comment>
<accession>A0A545AGT3</accession>
<dbReference type="RefSeq" id="WP_142709062.1">
    <property type="nucleotide sequence ID" value="NZ_VIRS01000039.1"/>
</dbReference>
<gene>
    <name evidence="3" type="ORF">FL583_34375</name>
</gene>
<name>A0A545AGT3_9ACTN</name>
<keyword evidence="1" id="KW-1133">Transmembrane helix</keyword>
<proteinExistence type="predicted"/>
<organism evidence="3 4">
    <name type="scientific">Cryptosporangium phraense</name>
    <dbReference type="NCBI Taxonomy" id="2593070"/>
    <lineage>
        <taxon>Bacteria</taxon>
        <taxon>Bacillati</taxon>
        <taxon>Actinomycetota</taxon>
        <taxon>Actinomycetes</taxon>
        <taxon>Cryptosporangiales</taxon>
        <taxon>Cryptosporangiaceae</taxon>
        <taxon>Cryptosporangium</taxon>
    </lineage>
</organism>
<dbReference type="Proteomes" id="UP000317982">
    <property type="component" value="Unassembled WGS sequence"/>
</dbReference>
<protein>
    <submittedName>
        <fullName evidence="3">DUF3592 domain-containing protein</fullName>
    </submittedName>
</protein>
<dbReference type="EMBL" id="VIRS01000039">
    <property type="protein sequence ID" value="TQS40527.1"/>
    <property type="molecule type" value="Genomic_DNA"/>
</dbReference>
<evidence type="ECO:0000256" key="1">
    <source>
        <dbReference type="SAM" id="Phobius"/>
    </source>
</evidence>
<evidence type="ECO:0000313" key="3">
    <source>
        <dbReference type="EMBL" id="TQS40527.1"/>
    </source>
</evidence>
<feature type="transmembrane region" description="Helical" evidence="1">
    <location>
        <begin position="99"/>
        <end position="121"/>
    </location>
</feature>
<keyword evidence="1" id="KW-0472">Membrane</keyword>
<dbReference type="InterPro" id="IPR021994">
    <property type="entry name" value="DUF3592"/>
</dbReference>
<feature type="domain" description="DUF3592" evidence="2">
    <location>
        <begin position="34"/>
        <end position="99"/>
    </location>
</feature>
<keyword evidence="1" id="KW-0812">Transmembrane</keyword>
<evidence type="ECO:0000259" key="2">
    <source>
        <dbReference type="Pfam" id="PF12158"/>
    </source>
</evidence>
<dbReference type="Pfam" id="PF12158">
    <property type="entry name" value="DUF3592"/>
    <property type="match status" value="1"/>
</dbReference>